<dbReference type="EMBL" id="CP002382">
    <property type="protein sequence ID" value="AEP10385.1"/>
    <property type="molecule type" value="Genomic_DNA"/>
</dbReference>
<feature type="domain" description="Core-binding (CB)" evidence="7">
    <location>
        <begin position="93"/>
        <end position="173"/>
    </location>
</feature>
<protein>
    <submittedName>
        <fullName evidence="8">Phage integrase family protein</fullName>
    </submittedName>
</protein>
<evidence type="ECO:0000313" key="9">
    <source>
        <dbReference type="Proteomes" id="UP000009286"/>
    </source>
</evidence>
<evidence type="ECO:0000256" key="4">
    <source>
        <dbReference type="ARBA" id="ARBA00023172"/>
    </source>
</evidence>
<keyword evidence="4" id="KW-0233">DNA recombination</keyword>
<dbReference type="PROSITE" id="PS51898">
    <property type="entry name" value="TYR_RECOMBINASE"/>
    <property type="match status" value="1"/>
</dbReference>
<evidence type="ECO:0000259" key="6">
    <source>
        <dbReference type="PROSITE" id="PS51898"/>
    </source>
</evidence>
<dbReference type="InterPro" id="IPR011010">
    <property type="entry name" value="DNA_brk_join_enz"/>
</dbReference>
<dbReference type="Gene3D" id="3.30.160.390">
    <property type="entry name" value="Integrase, DNA-binding domain"/>
    <property type="match status" value="1"/>
</dbReference>
<evidence type="ECO:0000313" key="8">
    <source>
        <dbReference type="EMBL" id="AEP10385.1"/>
    </source>
</evidence>
<keyword evidence="9" id="KW-1185">Reference proteome</keyword>
<dbReference type="RefSeq" id="WP_014103608.1">
    <property type="nucleotide sequence ID" value="NC_016026.1"/>
</dbReference>
<dbReference type="InterPro" id="IPR002104">
    <property type="entry name" value="Integrase_catalytic"/>
</dbReference>
<dbReference type="PROSITE" id="PS51900">
    <property type="entry name" value="CB"/>
    <property type="match status" value="1"/>
</dbReference>
<keyword evidence="2" id="KW-0229">DNA integration</keyword>
<proteinExistence type="inferred from homology"/>
<dbReference type="KEGG" id="mai:MICA_2078"/>
<dbReference type="InterPro" id="IPR050808">
    <property type="entry name" value="Phage_Integrase"/>
</dbReference>
<dbReference type="Pfam" id="PF22022">
    <property type="entry name" value="Phage_int_M"/>
    <property type="match status" value="1"/>
</dbReference>
<dbReference type="InterPro" id="IPR013762">
    <property type="entry name" value="Integrase-like_cat_sf"/>
</dbReference>
<dbReference type="GO" id="GO:0015074">
    <property type="term" value="P:DNA integration"/>
    <property type="evidence" value="ECO:0007669"/>
    <property type="project" value="UniProtKB-KW"/>
</dbReference>
<dbReference type="InterPro" id="IPR038488">
    <property type="entry name" value="Integrase_DNA-bd_sf"/>
</dbReference>
<comment type="similarity">
    <text evidence="1">Belongs to the 'phage' integrase family.</text>
</comment>
<dbReference type="GO" id="GO:0006310">
    <property type="term" value="P:DNA recombination"/>
    <property type="evidence" value="ECO:0007669"/>
    <property type="project" value="UniProtKB-KW"/>
</dbReference>
<dbReference type="Proteomes" id="UP000009286">
    <property type="component" value="Chromosome"/>
</dbReference>
<dbReference type="PANTHER" id="PTHR30629:SF2">
    <property type="entry name" value="PROPHAGE INTEGRASE INTS-RELATED"/>
    <property type="match status" value="1"/>
</dbReference>
<dbReference type="GO" id="GO:0003677">
    <property type="term" value="F:DNA binding"/>
    <property type="evidence" value="ECO:0007669"/>
    <property type="project" value="UniProtKB-UniRule"/>
</dbReference>
<dbReference type="STRING" id="856793.MICA_2078"/>
<dbReference type="Gene3D" id="1.10.443.10">
    <property type="entry name" value="Intergrase catalytic core"/>
    <property type="match status" value="1"/>
</dbReference>
<dbReference type="Pfam" id="PF13356">
    <property type="entry name" value="Arm-DNA-bind_3"/>
    <property type="match status" value="1"/>
</dbReference>
<dbReference type="Pfam" id="PF00589">
    <property type="entry name" value="Phage_integrase"/>
    <property type="match status" value="1"/>
</dbReference>
<dbReference type="eggNOG" id="COG0582">
    <property type="taxonomic scope" value="Bacteria"/>
</dbReference>
<keyword evidence="3 5" id="KW-0238">DNA-binding</keyword>
<evidence type="ECO:0000259" key="7">
    <source>
        <dbReference type="PROSITE" id="PS51900"/>
    </source>
</evidence>
<evidence type="ECO:0000256" key="3">
    <source>
        <dbReference type="ARBA" id="ARBA00023125"/>
    </source>
</evidence>
<dbReference type="SUPFAM" id="SSF56349">
    <property type="entry name" value="DNA breaking-rejoining enzymes"/>
    <property type="match status" value="1"/>
</dbReference>
<dbReference type="InterPro" id="IPR010998">
    <property type="entry name" value="Integrase_recombinase_N"/>
</dbReference>
<dbReference type="InterPro" id="IPR044068">
    <property type="entry name" value="CB"/>
</dbReference>
<evidence type="ECO:0000256" key="2">
    <source>
        <dbReference type="ARBA" id="ARBA00022908"/>
    </source>
</evidence>
<sequence>MRCVLTDKKIASIKADLKRQELWDLSLPGFGMRVAKGGQKTFFVMCRDKGRQRRISLGRYPIITLAEARDAARDKLRLISQGLSLEDKKPEVMTVEQVFNNFIELYAKKKNKDWQRTQARLANTLIKEYGPLDIREITRENIIALLDKIVARNAPIQANRVLAGVSKFFKWCAERGYIENSPVLYISKPAKENPRDRVLSDDEVALIWGEADKMGYPFGSLLKILILTGQRKGEVSDMRWSEINLKDKIWTIPKERSKNGHAHAVPLSSQVLKILETVPRFLHSDLVFTTTGKTPVSGFGRVKARLDDASGVSGWIIHDIRRTVASGMARLKVSPYVVEKVLNHISGTFSSVTGVYNRYGYDDEKRRALEIWGIHIEDIQNERANNIRRIF</sequence>
<dbReference type="InterPro" id="IPR053876">
    <property type="entry name" value="Phage_int_M"/>
</dbReference>
<name>G2KQ17_MICAA</name>
<dbReference type="HOGENOM" id="CLU_027562_0_4_5"/>
<evidence type="ECO:0000256" key="1">
    <source>
        <dbReference type="ARBA" id="ARBA00008857"/>
    </source>
</evidence>
<dbReference type="InterPro" id="IPR025166">
    <property type="entry name" value="Integrase_DNA_bind_dom"/>
</dbReference>
<feature type="domain" description="Tyr recombinase" evidence="6">
    <location>
        <begin position="194"/>
        <end position="370"/>
    </location>
</feature>
<dbReference type="PANTHER" id="PTHR30629">
    <property type="entry name" value="PROPHAGE INTEGRASE"/>
    <property type="match status" value="1"/>
</dbReference>
<evidence type="ECO:0000256" key="5">
    <source>
        <dbReference type="PROSITE-ProRule" id="PRU01248"/>
    </source>
</evidence>
<accession>G2KQ17</accession>
<dbReference type="CDD" id="cd00801">
    <property type="entry name" value="INT_P4_C"/>
    <property type="match status" value="1"/>
</dbReference>
<dbReference type="Gene3D" id="1.10.150.130">
    <property type="match status" value="1"/>
</dbReference>
<dbReference type="AlphaFoldDB" id="G2KQ17"/>
<organism evidence="8 9">
    <name type="scientific">Micavibrio aeruginosavorus (strain ARL-13)</name>
    <dbReference type="NCBI Taxonomy" id="856793"/>
    <lineage>
        <taxon>Bacteria</taxon>
        <taxon>Pseudomonadati</taxon>
        <taxon>Bdellovibrionota</taxon>
        <taxon>Bdellovibrionia</taxon>
        <taxon>Bdellovibrionales</taxon>
        <taxon>Pseudobdellovibrionaceae</taxon>
        <taxon>Micavibrio</taxon>
    </lineage>
</organism>
<reference evidence="8 9" key="1">
    <citation type="journal article" date="2011" name="BMC Genomics">
        <title>Genomic insights into an obligate epibiotic bacterial predator: Micavibrio aeruginosavorus ARL-13.</title>
        <authorList>
            <person name="Wang Z."/>
            <person name="Kadouri D."/>
            <person name="Wu M."/>
        </authorList>
    </citation>
    <scope>NUCLEOTIDE SEQUENCE [LARGE SCALE GENOMIC DNA]</scope>
    <source>
        <strain evidence="8 9">ARL-13</strain>
    </source>
</reference>
<gene>
    <name evidence="8" type="ordered locus">MICA_2078</name>
</gene>